<name>A0A0P1AUX5_PLAHL</name>
<dbReference type="GeneID" id="36397676"/>
<proteinExistence type="predicted"/>
<evidence type="ECO:0000313" key="1">
    <source>
        <dbReference type="EMBL" id="CEG46206.1"/>
    </source>
</evidence>
<dbReference type="RefSeq" id="XP_024582575.1">
    <property type="nucleotide sequence ID" value="XM_024717037.1"/>
</dbReference>
<reference evidence="2" key="1">
    <citation type="submission" date="2014-09" db="EMBL/GenBank/DDBJ databases">
        <authorList>
            <person name="Sharma Rahul"/>
            <person name="Thines Marco"/>
        </authorList>
    </citation>
    <scope>NUCLEOTIDE SEQUENCE [LARGE SCALE GENOMIC DNA]</scope>
</reference>
<organism evidence="1 2">
    <name type="scientific">Plasmopara halstedii</name>
    <name type="common">Downy mildew of sunflower</name>
    <dbReference type="NCBI Taxonomy" id="4781"/>
    <lineage>
        <taxon>Eukaryota</taxon>
        <taxon>Sar</taxon>
        <taxon>Stramenopiles</taxon>
        <taxon>Oomycota</taxon>
        <taxon>Peronosporomycetes</taxon>
        <taxon>Peronosporales</taxon>
        <taxon>Peronosporaceae</taxon>
        <taxon>Plasmopara</taxon>
    </lineage>
</organism>
<evidence type="ECO:0000313" key="2">
    <source>
        <dbReference type="Proteomes" id="UP000054928"/>
    </source>
</evidence>
<keyword evidence="2" id="KW-1185">Reference proteome</keyword>
<dbReference type="EMBL" id="CCYD01002047">
    <property type="protein sequence ID" value="CEG46206.1"/>
    <property type="molecule type" value="Genomic_DNA"/>
</dbReference>
<sequence length="55" mass="6416">MCHHIRDNNLPSEQGPFRYACNKVVIISLSNLSKELDRGSDNEVDYRARLSLRRQ</sequence>
<dbReference type="Proteomes" id="UP000054928">
    <property type="component" value="Unassembled WGS sequence"/>
</dbReference>
<accession>A0A0P1AUX5</accession>
<protein>
    <submittedName>
        <fullName evidence="1">Uncharacterized protein</fullName>
    </submittedName>
</protein>
<dbReference type="AlphaFoldDB" id="A0A0P1AUX5"/>